<evidence type="ECO:0000313" key="3">
    <source>
        <dbReference type="Proteomes" id="UP000006591"/>
    </source>
</evidence>
<dbReference type="EnsemblPlants" id="ONIVA01G30120.1">
    <property type="protein sequence ID" value="ONIVA01G30120.1"/>
    <property type="gene ID" value="ONIVA01G30120"/>
</dbReference>
<evidence type="ECO:0000313" key="2">
    <source>
        <dbReference type="EnsemblPlants" id="ONIVA01G30120.1"/>
    </source>
</evidence>
<dbReference type="HOGENOM" id="CLU_1430087_0_0_1"/>
<dbReference type="Proteomes" id="UP000006591">
    <property type="component" value="Chromosome 1"/>
</dbReference>
<name>A0A0E0FR40_ORYNI</name>
<reference evidence="2" key="1">
    <citation type="submission" date="2015-04" db="UniProtKB">
        <authorList>
            <consortium name="EnsemblPlants"/>
        </authorList>
    </citation>
    <scope>IDENTIFICATION</scope>
    <source>
        <strain evidence="2">SL10</strain>
    </source>
</reference>
<proteinExistence type="predicted"/>
<evidence type="ECO:0000256" key="1">
    <source>
        <dbReference type="SAM" id="MobiDB-lite"/>
    </source>
</evidence>
<dbReference type="OMA" id="WMELSAP"/>
<dbReference type="AlphaFoldDB" id="A0A0E0FR40"/>
<protein>
    <submittedName>
        <fullName evidence="2">Uncharacterized protein</fullName>
    </submittedName>
</protein>
<accession>A0A0E0FR40</accession>
<organism evidence="2">
    <name type="scientific">Oryza nivara</name>
    <name type="common">Indian wild rice</name>
    <name type="synonym">Oryza sativa f. spontanea</name>
    <dbReference type="NCBI Taxonomy" id="4536"/>
    <lineage>
        <taxon>Eukaryota</taxon>
        <taxon>Viridiplantae</taxon>
        <taxon>Streptophyta</taxon>
        <taxon>Embryophyta</taxon>
        <taxon>Tracheophyta</taxon>
        <taxon>Spermatophyta</taxon>
        <taxon>Magnoliopsida</taxon>
        <taxon>Liliopsida</taxon>
        <taxon>Poales</taxon>
        <taxon>Poaceae</taxon>
        <taxon>BOP clade</taxon>
        <taxon>Oryzoideae</taxon>
        <taxon>Oryzeae</taxon>
        <taxon>Oryzinae</taxon>
        <taxon>Oryza</taxon>
    </lineage>
</organism>
<feature type="region of interest" description="Disordered" evidence="1">
    <location>
        <begin position="1"/>
        <end position="24"/>
    </location>
</feature>
<dbReference type="Gramene" id="ONIVA01G30120.1">
    <property type="protein sequence ID" value="ONIVA01G30120.1"/>
    <property type="gene ID" value="ONIVA01G30120"/>
</dbReference>
<sequence>MKRRQGGLPESDAGERRRHHNEDRQSDTVVVAVLSFRQLRTETMGHGGSDLGYEGGSSEPASGFCRRLANGRPTRACGLPTGRCDPLFSFTLFFSNPITWMELSAPDVTLLLDAGQWRGTGVVHVGVGGKEDYGRKSSLFGPTTVTLVGAASPLGHSRGISLSMMDVSSGENHVLILENGRNDALGIVSS</sequence>
<reference evidence="2" key="2">
    <citation type="submission" date="2018-04" db="EMBL/GenBank/DDBJ databases">
        <title>OnivRS2 (Oryza nivara Reference Sequence Version 2).</title>
        <authorList>
            <person name="Zhang J."/>
            <person name="Kudrna D."/>
            <person name="Lee S."/>
            <person name="Talag J."/>
            <person name="Rajasekar S."/>
            <person name="Welchert J."/>
            <person name="Hsing Y.-I."/>
            <person name="Wing R.A."/>
        </authorList>
    </citation>
    <scope>NUCLEOTIDE SEQUENCE [LARGE SCALE GENOMIC DNA]</scope>
</reference>
<keyword evidence="3" id="KW-1185">Reference proteome</keyword>